<reference evidence="2 3" key="1">
    <citation type="submission" date="2023-09" db="EMBL/GenBank/DDBJ databases">
        <authorList>
            <person name="Qi X."/>
        </authorList>
    </citation>
    <scope>NUCLEOTIDE SEQUENCE [LARGE SCALE GENOMIC DNA]</scope>
    <source>
        <strain evidence="2 3">S1-1</strain>
    </source>
</reference>
<dbReference type="SUPFAM" id="SSF53850">
    <property type="entry name" value="Periplasmic binding protein-like II"/>
    <property type="match status" value="1"/>
</dbReference>
<dbReference type="InterPro" id="IPR030678">
    <property type="entry name" value="Peptide/Ni-bd"/>
</dbReference>
<name>A0ABZ0GNY1_9GAMM</name>
<dbReference type="InterPro" id="IPR039424">
    <property type="entry name" value="SBP_5"/>
</dbReference>
<organism evidence="2 3">
    <name type="scientific">Thalassotalea fonticola</name>
    <dbReference type="NCBI Taxonomy" id="3065649"/>
    <lineage>
        <taxon>Bacteria</taxon>
        <taxon>Pseudomonadati</taxon>
        <taxon>Pseudomonadota</taxon>
        <taxon>Gammaproteobacteria</taxon>
        <taxon>Alteromonadales</taxon>
        <taxon>Colwelliaceae</taxon>
        <taxon>Thalassotalea</taxon>
    </lineage>
</organism>
<dbReference type="Pfam" id="PF00496">
    <property type="entry name" value="SBP_bac_5"/>
    <property type="match status" value="1"/>
</dbReference>
<dbReference type="EMBL" id="CP136600">
    <property type="protein sequence ID" value="WOH37617.1"/>
    <property type="molecule type" value="Genomic_DNA"/>
</dbReference>
<protein>
    <submittedName>
        <fullName evidence="2">ABC transporter substrate-binding protein</fullName>
    </submittedName>
</protein>
<dbReference type="RefSeq" id="WP_348396404.1">
    <property type="nucleotide sequence ID" value="NZ_CP136600.1"/>
</dbReference>
<dbReference type="Proteomes" id="UP001301442">
    <property type="component" value="Chromosome"/>
</dbReference>
<dbReference type="Gene3D" id="3.10.105.10">
    <property type="entry name" value="Dipeptide-binding Protein, Domain 3"/>
    <property type="match status" value="1"/>
</dbReference>
<proteinExistence type="predicted"/>
<gene>
    <name evidence="2" type="ORF">RI844_20005</name>
</gene>
<feature type="domain" description="Solute-binding protein family 5" evidence="1">
    <location>
        <begin position="85"/>
        <end position="461"/>
    </location>
</feature>
<dbReference type="PANTHER" id="PTHR30290">
    <property type="entry name" value="PERIPLASMIC BINDING COMPONENT OF ABC TRANSPORTER"/>
    <property type="match status" value="1"/>
</dbReference>
<dbReference type="Gene3D" id="3.90.76.10">
    <property type="entry name" value="Dipeptide-binding Protein, Domain 1"/>
    <property type="match status" value="1"/>
</dbReference>
<dbReference type="CDD" id="cd08493">
    <property type="entry name" value="PBP2_DppA_like"/>
    <property type="match status" value="1"/>
</dbReference>
<keyword evidence="3" id="KW-1185">Reference proteome</keyword>
<dbReference type="PIRSF" id="PIRSF002741">
    <property type="entry name" value="MppA"/>
    <property type="match status" value="1"/>
</dbReference>
<accession>A0ABZ0GNY1</accession>
<dbReference type="PANTHER" id="PTHR30290:SF28">
    <property type="entry name" value="ABC TRANSPORTER PERIPLASMIC-BINDING PROTEIN SAPA-RELATED"/>
    <property type="match status" value="1"/>
</dbReference>
<evidence type="ECO:0000313" key="3">
    <source>
        <dbReference type="Proteomes" id="UP001301442"/>
    </source>
</evidence>
<evidence type="ECO:0000313" key="2">
    <source>
        <dbReference type="EMBL" id="WOH37617.1"/>
    </source>
</evidence>
<dbReference type="InterPro" id="IPR000914">
    <property type="entry name" value="SBP_5_dom"/>
</dbReference>
<evidence type="ECO:0000259" key="1">
    <source>
        <dbReference type="Pfam" id="PF00496"/>
    </source>
</evidence>
<dbReference type="Gene3D" id="3.40.190.10">
    <property type="entry name" value="Periplasmic binding protein-like II"/>
    <property type="match status" value="1"/>
</dbReference>
<sequence length="547" mass="61823">MKVKSWLPIQNTRQVIAAAFFTLMVSSCGKVGSDSILTEGIVYCSEGSPTSFNPQLVTSGTTIDATSKQIYNRLLDFDPSNFEKIPALARSWHVTKNNKLVTFYLRKDVQFHQTKYFTPTRNMNADDVIFSFNRILDKEQAFYQSVDGKFPFFQSVKFDDLVKDVEKIDDYTVRFRLTHPQSSFLANIAAPFSVILSKEYADSLIESKKDLTLIDNLPIGTGPFKYKDYRNGSLIRFQRHENYWRRKVNIENLLFNISTDNTSRLTKLLTHECDVISYPIATQEIASRPDLSLEQVTSFNVAFLAFNTKVPPFDNPLVRKAVAHAIDKDAIVSAVYYDQAEVAQSLLPKASWAYSDQVEEVTYSKELAVKLLSDAGLSDGFSIDVWAVPVHRAYNPDARKMAKLIKSNLAEVGIEVNIITFEWTTFLKKLAKGEHQSVLIGWQADHPDPDNFFSPLLSCAAVKTGGNRAMWCNEEFDKLLQKSLLTNNSNTRKKLYLQAQQLLQEQLPVFPIAHGKRAQAKVKEIEGNILTPFGGISFEDVNKKGAD</sequence>